<reference evidence="11 12" key="1">
    <citation type="submission" date="2014-04" db="EMBL/GenBank/DDBJ databases">
        <authorList>
            <consortium name="DOE Joint Genome Institute"/>
            <person name="Kuo A."/>
            <person name="Girlanda M."/>
            <person name="Perotto S."/>
            <person name="Kohler A."/>
            <person name="Nagy L.G."/>
            <person name="Floudas D."/>
            <person name="Copeland A."/>
            <person name="Barry K.W."/>
            <person name="Cichocki N."/>
            <person name="Veneault-Fourrey C."/>
            <person name="LaButti K."/>
            <person name="Lindquist E.A."/>
            <person name="Lipzen A."/>
            <person name="Lundell T."/>
            <person name="Morin E."/>
            <person name="Murat C."/>
            <person name="Sun H."/>
            <person name="Tunlid A."/>
            <person name="Henrissat B."/>
            <person name="Grigoriev I.V."/>
            <person name="Hibbett D.S."/>
            <person name="Martin F."/>
            <person name="Nordberg H.P."/>
            <person name="Cantor M.N."/>
            <person name="Hua S.X."/>
        </authorList>
    </citation>
    <scope>NUCLEOTIDE SEQUENCE [LARGE SCALE GENOMIC DNA]</scope>
    <source>
        <strain evidence="11 12">MUT 4182</strain>
    </source>
</reference>
<dbReference type="STRING" id="1051891.A0A0C3M8Z1"/>
<evidence type="ECO:0000256" key="8">
    <source>
        <dbReference type="ARBA" id="ARBA00022927"/>
    </source>
</evidence>
<evidence type="ECO:0000256" key="6">
    <source>
        <dbReference type="ARBA" id="ARBA00022824"/>
    </source>
</evidence>
<keyword evidence="2" id="KW-0813">Transport</keyword>
<keyword evidence="4" id="KW-0812">Transmembrane</keyword>
<keyword evidence="12" id="KW-1185">Reference proteome</keyword>
<dbReference type="Proteomes" id="UP000054248">
    <property type="component" value="Unassembled WGS sequence"/>
</dbReference>
<dbReference type="OrthoDB" id="2013972at2759"/>
<dbReference type="GO" id="GO:0005789">
    <property type="term" value="C:endoplasmic reticulum membrane"/>
    <property type="evidence" value="ECO:0007669"/>
    <property type="project" value="UniProtKB-SubCell"/>
</dbReference>
<dbReference type="InterPro" id="IPR015943">
    <property type="entry name" value="WD40/YVTN_repeat-like_dom_sf"/>
</dbReference>
<organism evidence="11 12">
    <name type="scientific">Tulasnella calospora MUT 4182</name>
    <dbReference type="NCBI Taxonomy" id="1051891"/>
    <lineage>
        <taxon>Eukaryota</taxon>
        <taxon>Fungi</taxon>
        <taxon>Dikarya</taxon>
        <taxon>Basidiomycota</taxon>
        <taxon>Agaricomycotina</taxon>
        <taxon>Agaricomycetes</taxon>
        <taxon>Cantharellales</taxon>
        <taxon>Tulasnellaceae</taxon>
        <taxon>Tulasnella</taxon>
    </lineage>
</organism>
<evidence type="ECO:0000256" key="2">
    <source>
        <dbReference type="ARBA" id="ARBA00022448"/>
    </source>
</evidence>
<proteinExistence type="predicted"/>
<protein>
    <submittedName>
        <fullName evidence="11">Uncharacterized protein</fullName>
    </submittedName>
</protein>
<dbReference type="GO" id="GO:0015031">
    <property type="term" value="P:protein transport"/>
    <property type="evidence" value="ECO:0007669"/>
    <property type="project" value="UniProtKB-KW"/>
</dbReference>
<reference evidence="12" key="2">
    <citation type="submission" date="2015-01" db="EMBL/GenBank/DDBJ databases">
        <title>Evolutionary Origins and Diversification of the Mycorrhizal Mutualists.</title>
        <authorList>
            <consortium name="DOE Joint Genome Institute"/>
            <consortium name="Mycorrhizal Genomics Consortium"/>
            <person name="Kohler A."/>
            <person name="Kuo A."/>
            <person name="Nagy L.G."/>
            <person name="Floudas D."/>
            <person name="Copeland A."/>
            <person name="Barry K.W."/>
            <person name="Cichocki N."/>
            <person name="Veneault-Fourrey C."/>
            <person name="LaButti K."/>
            <person name="Lindquist E.A."/>
            <person name="Lipzen A."/>
            <person name="Lundell T."/>
            <person name="Morin E."/>
            <person name="Murat C."/>
            <person name="Riley R."/>
            <person name="Ohm R."/>
            <person name="Sun H."/>
            <person name="Tunlid A."/>
            <person name="Henrissat B."/>
            <person name="Grigoriev I.V."/>
            <person name="Hibbett D.S."/>
            <person name="Martin F."/>
        </authorList>
    </citation>
    <scope>NUCLEOTIDE SEQUENCE [LARGE SCALE GENOMIC DNA]</scope>
    <source>
        <strain evidence="12">MUT 4182</strain>
    </source>
</reference>
<sequence>MVRCNHTQHALPSFPVYSIGFVADDKVVLGGGGGASRSGIKNKLRLYNVDSKSLDLVNELELDPGEDAPMSMAIARKSQDIICGINSTLEKRKNDNQNCRVYHVSKEDKLEKKQTTSTLTIENDEDDDYQKVTTLSPDGGIFAVGSTNNQVALLSFPALEPIASPFDIPKSGGDVFDVDFYDEYAVICGSKTIYFVRLPSSKLGKRNAKTALEVATTVALPTLPGLATGTTCSFRAARMVNNNDSEGQSAGKLLYAVVNTTPPRSARGGSRAAFVCVFQQQDKSPEWGLVKNRSASSKAITVFDVNGAGTLLAYGSSDLSIGILDAKTLAVSPSRSKSDDDHFH</sequence>
<dbReference type="InterPro" id="IPR011047">
    <property type="entry name" value="Quinoprotein_ADH-like_sf"/>
</dbReference>
<keyword evidence="3" id="KW-0853">WD repeat</keyword>
<gene>
    <name evidence="11" type="ORF">M407DRAFT_156595</name>
</gene>
<keyword evidence="7" id="KW-0931">ER-Golgi transport</keyword>
<evidence type="ECO:0000256" key="7">
    <source>
        <dbReference type="ARBA" id="ARBA00022892"/>
    </source>
</evidence>
<evidence type="ECO:0000313" key="12">
    <source>
        <dbReference type="Proteomes" id="UP000054248"/>
    </source>
</evidence>
<dbReference type="InterPro" id="IPR045260">
    <property type="entry name" value="Sec12-like"/>
</dbReference>
<keyword evidence="9" id="KW-1133">Transmembrane helix</keyword>
<dbReference type="Gene3D" id="2.130.10.10">
    <property type="entry name" value="YVTN repeat-like/Quinoprotein amine dehydrogenase"/>
    <property type="match status" value="1"/>
</dbReference>
<dbReference type="EMBL" id="KN822974">
    <property type="protein sequence ID" value="KIO30192.1"/>
    <property type="molecule type" value="Genomic_DNA"/>
</dbReference>
<dbReference type="GO" id="GO:0003400">
    <property type="term" value="P:regulation of COPII vesicle coating"/>
    <property type="evidence" value="ECO:0007669"/>
    <property type="project" value="TreeGrafter"/>
</dbReference>
<dbReference type="PANTHER" id="PTHR23284:SF0">
    <property type="entry name" value="PROLACTIN REGULATORY ELEMENT-BINDING PROTEIN"/>
    <property type="match status" value="1"/>
</dbReference>
<dbReference type="GO" id="GO:0005085">
    <property type="term" value="F:guanyl-nucleotide exchange factor activity"/>
    <property type="evidence" value="ECO:0007669"/>
    <property type="project" value="InterPro"/>
</dbReference>
<evidence type="ECO:0000256" key="10">
    <source>
        <dbReference type="ARBA" id="ARBA00023136"/>
    </source>
</evidence>
<name>A0A0C3M8Z1_9AGAM</name>
<dbReference type="AlphaFoldDB" id="A0A0C3M8Z1"/>
<keyword evidence="10" id="KW-0472">Membrane</keyword>
<evidence type="ECO:0000256" key="3">
    <source>
        <dbReference type="ARBA" id="ARBA00022574"/>
    </source>
</evidence>
<accession>A0A0C3M8Z1</accession>
<dbReference type="PANTHER" id="PTHR23284">
    <property type="entry name" value="PROLACTIN REGULATORY ELEMENT BINDING PROTEIN"/>
    <property type="match status" value="1"/>
</dbReference>
<evidence type="ECO:0000256" key="4">
    <source>
        <dbReference type="ARBA" id="ARBA00022692"/>
    </source>
</evidence>
<evidence type="ECO:0000256" key="1">
    <source>
        <dbReference type="ARBA" id="ARBA00004648"/>
    </source>
</evidence>
<dbReference type="GO" id="GO:0006888">
    <property type="term" value="P:endoplasmic reticulum to Golgi vesicle-mediated transport"/>
    <property type="evidence" value="ECO:0007669"/>
    <property type="project" value="TreeGrafter"/>
</dbReference>
<evidence type="ECO:0000256" key="5">
    <source>
        <dbReference type="ARBA" id="ARBA00022737"/>
    </source>
</evidence>
<dbReference type="HOGENOM" id="CLU_037666_0_0_1"/>
<dbReference type="SUPFAM" id="SSF50998">
    <property type="entry name" value="Quinoprotein alcohol dehydrogenase-like"/>
    <property type="match status" value="1"/>
</dbReference>
<keyword evidence="6" id="KW-0256">Endoplasmic reticulum</keyword>
<evidence type="ECO:0000256" key="9">
    <source>
        <dbReference type="ARBA" id="ARBA00022989"/>
    </source>
</evidence>
<comment type="subcellular location">
    <subcellularLocation>
        <location evidence="1">Endoplasmic reticulum membrane</location>
        <topology evidence="1">Single-pass type II membrane protein</topology>
    </subcellularLocation>
</comment>
<evidence type="ECO:0000313" key="11">
    <source>
        <dbReference type="EMBL" id="KIO30192.1"/>
    </source>
</evidence>
<keyword evidence="5" id="KW-0677">Repeat</keyword>
<keyword evidence="8" id="KW-0653">Protein transport</keyword>